<dbReference type="AlphaFoldDB" id="A0A139WCM2"/>
<dbReference type="STRING" id="7070.A0A139WCM2"/>
<evidence type="ECO:0000256" key="2">
    <source>
        <dbReference type="SAM" id="Phobius"/>
    </source>
</evidence>
<reference evidence="3 4" key="1">
    <citation type="journal article" date="2008" name="Nature">
        <title>The genome of the model beetle and pest Tribolium castaneum.</title>
        <authorList>
            <consortium name="Tribolium Genome Sequencing Consortium"/>
            <person name="Richards S."/>
            <person name="Gibbs R.A."/>
            <person name="Weinstock G.M."/>
            <person name="Brown S.J."/>
            <person name="Denell R."/>
            <person name="Beeman R.W."/>
            <person name="Gibbs R."/>
            <person name="Beeman R.W."/>
            <person name="Brown S.J."/>
            <person name="Bucher G."/>
            <person name="Friedrich M."/>
            <person name="Grimmelikhuijzen C.J."/>
            <person name="Klingler M."/>
            <person name="Lorenzen M."/>
            <person name="Richards S."/>
            <person name="Roth S."/>
            <person name="Schroder R."/>
            <person name="Tautz D."/>
            <person name="Zdobnov E.M."/>
            <person name="Muzny D."/>
            <person name="Gibbs R.A."/>
            <person name="Weinstock G.M."/>
            <person name="Attaway T."/>
            <person name="Bell S."/>
            <person name="Buhay C.J."/>
            <person name="Chandrabose M.N."/>
            <person name="Chavez D."/>
            <person name="Clerk-Blankenburg K.P."/>
            <person name="Cree A."/>
            <person name="Dao M."/>
            <person name="Davis C."/>
            <person name="Chacko J."/>
            <person name="Dinh H."/>
            <person name="Dugan-Rocha S."/>
            <person name="Fowler G."/>
            <person name="Garner T.T."/>
            <person name="Garnes J."/>
            <person name="Gnirke A."/>
            <person name="Hawes A."/>
            <person name="Hernandez J."/>
            <person name="Hines S."/>
            <person name="Holder M."/>
            <person name="Hume J."/>
            <person name="Jhangiani S.N."/>
            <person name="Joshi V."/>
            <person name="Khan Z.M."/>
            <person name="Jackson L."/>
            <person name="Kovar C."/>
            <person name="Kowis A."/>
            <person name="Lee S."/>
            <person name="Lewis L.R."/>
            <person name="Margolis J."/>
            <person name="Morgan M."/>
            <person name="Nazareth L.V."/>
            <person name="Nguyen N."/>
            <person name="Okwuonu G."/>
            <person name="Parker D."/>
            <person name="Richards S."/>
            <person name="Ruiz S.J."/>
            <person name="Santibanez J."/>
            <person name="Savard J."/>
            <person name="Scherer S.E."/>
            <person name="Schneider B."/>
            <person name="Sodergren E."/>
            <person name="Tautz D."/>
            <person name="Vattahil S."/>
            <person name="Villasana D."/>
            <person name="White C.S."/>
            <person name="Wright R."/>
            <person name="Park Y."/>
            <person name="Beeman R.W."/>
            <person name="Lord J."/>
            <person name="Oppert B."/>
            <person name="Lorenzen M."/>
            <person name="Brown S."/>
            <person name="Wang L."/>
            <person name="Savard J."/>
            <person name="Tautz D."/>
            <person name="Richards S."/>
            <person name="Weinstock G."/>
            <person name="Gibbs R.A."/>
            <person name="Liu Y."/>
            <person name="Worley K."/>
            <person name="Weinstock G."/>
            <person name="Elsik C.G."/>
            <person name="Reese J.T."/>
            <person name="Elhaik E."/>
            <person name="Landan G."/>
            <person name="Graur D."/>
            <person name="Arensburger P."/>
            <person name="Atkinson P."/>
            <person name="Beeman R.W."/>
            <person name="Beidler J."/>
            <person name="Brown S.J."/>
            <person name="Demuth J.P."/>
            <person name="Drury D.W."/>
            <person name="Du Y.Z."/>
            <person name="Fujiwara H."/>
            <person name="Lorenzen M."/>
            <person name="Maselli V."/>
            <person name="Osanai M."/>
            <person name="Park Y."/>
            <person name="Robertson H.M."/>
            <person name="Tu Z."/>
            <person name="Wang J.J."/>
            <person name="Wang S."/>
            <person name="Richards S."/>
            <person name="Song H."/>
            <person name="Zhang L."/>
            <person name="Sodergren E."/>
            <person name="Werner D."/>
            <person name="Stanke M."/>
            <person name="Morgenstern B."/>
            <person name="Solovyev V."/>
            <person name="Kosarev P."/>
            <person name="Brown G."/>
            <person name="Chen H.C."/>
            <person name="Ermolaeva O."/>
            <person name="Hlavina W."/>
            <person name="Kapustin Y."/>
            <person name="Kiryutin B."/>
            <person name="Kitts P."/>
            <person name="Maglott D."/>
            <person name="Pruitt K."/>
            <person name="Sapojnikov V."/>
            <person name="Souvorov A."/>
            <person name="Mackey A.J."/>
            <person name="Waterhouse R.M."/>
            <person name="Wyder S."/>
            <person name="Zdobnov E.M."/>
            <person name="Zdobnov E.M."/>
            <person name="Wyder S."/>
            <person name="Kriventseva E.V."/>
            <person name="Kadowaki T."/>
            <person name="Bork P."/>
            <person name="Aranda M."/>
            <person name="Bao R."/>
            <person name="Beermann A."/>
            <person name="Berns N."/>
            <person name="Bolognesi R."/>
            <person name="Bonneton F."/>
            <person name="Bopp D."/>
            <person name="Brown S.J."/>
            <person name="Bucher G."/>
            <person name="Butts T."/>
            <person name="Chaumot A."/>
            <person name="Denell R.E."/>
            <person name="Ferrier D.E."/>
            <person name="Friedrich M."/>
            <person name="Gordon C.M."/>
            <person name="Jindra M."/>
            <person name="Klingler M."/>
            <person name="Lan Q."/>
            <person name="Lattorff H.M."/>
            <person name="Laudet V."/>
            <person name="von Levetsow C."/>
            <person name="Liu Z."/>
            <person name="Lutz R."/>
            <person name="Lynch J.A."/>
            <person name="da Fonseca R.N."/>
            <person name="Posnien N."/>
            <person name="Reuter R."/>
            <person name="Roth S."/>
            <person name="Savard J."/>
            <person name="Schinko J.B."/>
            <person name="Schmitt C."/>
            <person name="Schoppmeier M."/>
            <person name="Schroder R."/>
            <person name="Shippy T.D."/>
            <person name="Simonnet F."/>
            <person name="Marques-Souza H."/>
            <person name="Tautz D."/>
            <person name="Tomoyasu Y."/>
            <person name="Trauner J."/>
            <person name="Van der Zee M."/>
            <person name="Vervoort M."/>
            <person name="Wittkopp N."/>
            <person name="Wimmer E.A."/>
            <person name="Yang X."/>
            <person name="Jones A.K."/>
            <person name="Sattelle D.B."/>
            <person name="Ebert P.R."/>
            <person name="Nelson D."/>
            <person name="Scott J.G."/>
            <person name="Beeman R.W."/>
            <person name="Muthukrishnan S."/>
            <person name="Kramer K.J."/>
            <person name="Arakane Y."/>
            <person name="Beeman R.W."/>
            <person name="Zhu Q."/>
            <person name="Hogenkamp D."/>
            <person name="Dixit R."/>
            <person name="Oppert B."/>
            <person name="Jiang H."/>
            <person name="Zou Z."/>
            <person name="Marshall J."/>
            <person name="Elpidina E."/>
            <person name="Vinokurov K."/>
            <person name="Oppert C."/>
            <person name="Zou Z."/>
            <person name="Evans J."/>
            <person name="Lu Z."/>
            <person name="Zhao P."/>
            <person name="Sumathipala N."/>
            <person name="Altincicek B."/>
            <person name="Vilcinskas A."/>
            <person name="Williams M."/>
            <person name="Hultmark D."/>
            <person name="Hetru C."/>
            <person name="Jiang H."/>
            <person name="Grimmelikhuijzen C.J."/>
            <person name="Hauser F."/>
            <person name="Cazzamali G."/>
            <person name="Williamson M."/>
            <person name="Park Y."/>
            <person name="Li B."/>
            <person name="Tanaka Y."/>
            <person name="Predel R."/>
            <person name="Neupert S."/>
            <person name="Schachtner J."/>
            <person name="Verleyen P."/>
            <person name="Raible F."/>
            <person name="Bork P."/>
            <person name="Friedrich M."/>
            <person name="Walden K.K."/>
            <person name="Robertson H.M."/>
            <person name="Angeli S."/>
            <person name="Foret S."/>
            <person name="Bucher G."/>
            <person name="Schuetz S."/>
            <person name="Maleszka R."/>
            <person name="Wimmer E.A."/>
            <person name="Beeman R.W."/>
            <person name="Lorenzen M."/>
            <person name="Tomoyasu Y."/>
            <person name="Miller S.C."/>
            <person name="Grossmann D."/>
            <person name="Bucher G."/>
        </authorList>
    </citation>
    <scope>NUCLEOTIDE SEQUENCE [LARGE SCALE GENOMIC DNA]</scope>
    <source>
        <strain evidence="3 4">Georgia GA2</strain>
    </source>
</reference>
<sequence length="840" mass="91367">MATFNNFPEEGRPPDSPSRKFTRKHYPPRNNSWSHPNSLICAENAEINRNVGDKKSHSLKNKLFCIKKPLDEDKTTLNILNVQTLGDSSASKAVCDNDPSCSRDRNRNSFHQDVEEALSSLLWQPYEYQNCSSCSSSVTLSDLDESSPNKGPLHSSDLNLRTQMVNNLKPSPSQSRPGKPSRDAFSCYAASRLNSQASLLELLDGGTGDSVSDCDVLPCKNSDMHLEVTEPDPGATTNVLSIPTGTHGLSSANVVGLPENPRRASVPSRSVHPRNGSEPVRTQDPITHLRSASVPKQMPNVSNINVNFYRAVPVNVVSSVPTIQCLNTLEGNNVSNVQIMPLGSGTTQVTVHNPTSVNVVRTFTSTEAQTDEIAVCPPPPETTATTREQRRKERRERRHQRRTNGTNHRHTVDSGTQANTLQNERLPDLLNSHMPPPYSPLPSNVPPPNVVLPTPMMVPPPHLQSVGPNNVVPSGLVAFPPPQVVAGQGPVAVPVPPPSGFRFPFPAGGFRRGRFSEEPPKGCCGLLAWKPGSLRWFIAVIALVAVCCVLVGTALGAMRPAGRDHLTVSLLMIGVGIVLVTVSGVAWRLTSHDSSTCRSMLGLGSTESVDVCTRRFVPRLPPSYGRPHHPYAAMMYPEFQYRPPPPSYQASMQEYRLRLLLLDRGNTPQIQAGIQNAVSPPPTYRSHAGSLLRAPLSNRRDTAQSEYSCPPSYRSQNSTNRPGTLQNSVLHSREQSLSLSESNQEESVNVVNILGSTEEDMALDNITLDSLKMEPESDINPLRMLLKGSSSDLEGSKDGNLVTIVQTSDQSPVIVTVSGSSQIEGSTMQIPSEMEILAHL</sequence>
<gene>
    <name evidence="3" type="primary">AUGUSTUS-3.0.2_34173</name>
    <name evidence="3" type="ORF">TcasGA2_TC034173</name>
</gene>
<keyword evidence="4" id="KW-1185">Reference proteome</keyword>
<keyword evidence="2" id="KW-1133">Transmembrane helix</keyword>
<dbReference type="PANTHER" id="PTHR37002">
    <property type="entry name" value="AGAP007005-PA"/>
    <property type="match status" value="1"/>
</dbReference>
<dbReference type="OrthoDB" id="10070859at2759"/>
<name>A0A139WCM2_TRICA</name>
<proteinExistence type="predicted"/>
<keyword evidence="2" id="KW-0472">Membrane</keyword>
<dbReference type="PANTHER" id="PTHR37002:SF10">
    <property type="entry name" value="TRANSGLUTAMINASE-LIKE DOMAIN-CONTAINING PROTEIN"/>
    <property type="match status" value="1"/>
</dbReference>
<feature type="region of interest" description="Disordered" evidence="1">
    <location>
        <begin position="250"/>
        <end position="282"/>
    </location>
</feature>
<organism evidence="3 4">
    <name type="scientific">Tribolium castaneum</name>
    <name type="common">Red flour beetle</name>
    <dbReference type="NCBI Taxonomy" id="7070"/>
    <lineage>
        <taxon>Eukaryota</taxon>
        <taxon>Metazoa</taxon>
        <taxon>Ecdysozoa</taxon>
        <taxon>Arthropoda</taxon>
        <taxon>Hexapoda</taxon>
        <taxon>Insecta</taxon>
        <taxon>Pterygota</taxon>
        <taxon>Neoptera</taxon>
        <taxon>Endopterygota</taxon>
        <taxon>Coleoptera</taxon>
        <taxon>Polyphaga</taxon>
        <taxon>Cucujiformia</taxon>
        <taxon>Tenebrionidae</taxon>
        <taxon>Tenebrionidae incertae sedis</taxon>
        <taxon>Tribolium</taxon>
    </lineage>
</organism>
<reference evidence="3 4" key="2">
    <citation type="journal article" date="2010" name="Nucleic Acids Res.">
        <title>BeetleBase in 2010: revisions to provide comprehensive genomic information for Tribolium castaneum.</title>
        <authorList>
            <person name="Kim H.S."/>
            <person name="Murphy T."/>
            <person name="Xia J."/>
            <person name="Caragea D."/>
            <person name="Park Y."/>
            <person name="Beeman R.W."/>
            <person name="Lorenzen M.D."/>
            <person name="Butcher S."/>
            <person name="Manak J.R."/>
            <person name="Brown S.J."/>
        </authorList>
    </citation>
    <scope>GENOME REANNOTATION</scope>
    <source>
        <strain evidence="3 4">Georgia GA2</strain>
    </source>
</reference>
<accession>A0A139WCM2</accession>
<evidence type="ECO:0000256" key="1">
    <source>
        <dbReference type="SAM" id="MobiDB-lite"/>
    </source>
</evidence>
<keyword evidence="2" id="KW-0812">Transmembrane</keyword>
<dbReference type="eggNOG" id="ENOG502SZ9K">
    <property type="taxonomic scope" value="Eukaryota"/>
</dbReference>
<feature type="compositionally biased region" description="Basic residues" evidence="1">
    <location>
        <begin position="392"/>
        <end position="402"/>
    </location>
</feature>
<feature type="region of interest" description="Disordered" evidence="1">
    <location>
        <begin position="373"/>
        <end position="420"/>
    </location>
</feature>
<feature type="compositionally biased region" description="Polar residues" evidence="1">
    <location>
        <begin position="713"/>
        <end position="730"/>
    </location>
</feature>
<feature type="transmembrane region" description="Helical" evidence="2">
    <location>
        <begin position="536"/>
        <end position="558"/>
    </location>
</feature>
<dbReference type="EMBL" id="KQ971363">
    <property type="protein sequence ID" value="KYB25670.1"/>
    <property type="molecule type" value="Genomic_DNA"/>
</dbReference>
<dbReference type="Proteomes" id="UP000007266">
    <property type="component" value="Linkage group 8"/>
</dbReference>
<protein>
    <submittedName>
        <fullName evidence="3">Uncharacterized protein</fullName>
    </submittedName>
</protein>
<feature type="region of interest" description="Disordered" evidence="1">
    <location>
        <begin position="673"/>
        <end position="745"/>
    </location>
</feature>
<feature type="compositionally biased region" description="Low complexity" evidence="1">
    <location>
        <begin position="735"/>
        <end position="745"/>
    </location>
</feature>
<feature type="region of interest" description="Disordered" evidence="1">
    <location>
        <begin position="1"/>
        <end position="30"/>
    </location>
</feature>
<dbReference type="KEGG" id="tca:657358"/>
<evidence type="ECO:0000313" key="3">
    <source>
        <dbReference type="EMBL" id="KYB25670.1"/>
    </source>
</evidence>
<feature type="transmembrane region" description="Helical" evidence="2">
    <location>
        <begin position="570"/>
        <end position="589"/>
    </location>
</feature>
<evidence type="ECO:0000313" key="4">
    <source>
        <dbReference type="Proteomes" id="UP000007266"/>
    </source>
</evidence>
<dbReference type="InParanoid" id="A0A139WCM2"/>